<evidence type="ECO:0000256" key="1">
    <source>
        <dbReference type="SAM" id="SignalP"/>
    </source>
</evidence>
<reference evidence="2 3" key="1">
    <citation type="submission" date="2024-09" db="EMBL/GenBank/DDBJ databases">
        <authorList>
            <consortium name="All-Russian atlas of soil microorganisms"/>
            <consortium name="as a basis for the search for new antimicrobial producers and enzymes with unique properties"/>
            <person name="Sokolova E.A."/>
            <person name="Voronina E.N."/>
        </authorList>
    </citation>
    <scope>NUCLEOTIDE SEQUENCE [LARGE SCALE GENOMIC DNA]</scope>
    <source>
        <strain evidence="2 3">AF-22b-331.1</strain>
    </source>
</reference>
<protein>
    <recommendedName>
        <fullName evidence="4">SH3 domain-containing protein</fullName>
    </recommendedName>
</protein>
<keyword evidence="3" id="KW-1185">Reference proteome</keyword>
<evidence type="ECO:0000313" key="3">
    <source>
        <dbReference type="Proteomes" id="UP001605261"/>
    </source>
</evidence>
<feature type="signal peptide" evidence="1">
    <location>
        <begin position="1"/>
        <end position="17"/>
    </location>
</feature>
<dbReference type="EMBL" id="JBHGCJ010000003">
    <property type="protein sequence ID" value="MFG6108677.1"/>
    <property type="molecule type" value="Genomic_DNA"/>
</dbReference>
<keyword evidence="1" id="KW-0732">Signal</keyword>
<sequence length="378" mass="41109">MPFSLLALAAVLASAEAAPVDLLQPGLYRLDPEAYLSAPPAIAPPGQAYRQRVEHALPVAAKVRYAYISRDRQAGLNKLVFVTDADDRDDGNPVHRLCQAYAFPGWNARSDAQPFCRTHIGTDGSEAVIEWTATRFTVRWDDQKRATGTEQVPAVRTPTPEEAGICAIADVCAPEAYGRSIQHYEVTHYRDGFALAQARDYQDVLYLPNAIALHAHAGQEGGGTPLAAGSFVAVLARTPSWYRVEQVAADGGSTTGWIDRDALSRPLWVEQAASAPGFRFRLGFERDTQDEARRLLTAIEVLDARTGERVQVLRDFDTEPVLAGESDLLQVVDADADGHPDLLLPAWSGGAGGEGTFNVFVFDPATHRFVFDPARSDP</sequence>
<evidence type="ECO:0008006" key="4">
    <source>
        <dbReference type="Google" id="ProtNLM"/>
    </source>
</evidence>
<gene>
    <name evidence="2" type="ORF">ACEU0G_002668</name>
</gene>
<name>A0ABW7CUQ0_9GAMM</name>
<dbReference type="RefSeq" id="WP_394161982.1">
    <property type="nucleotide sequence ID" value="NZ_JBHGCJ010000003.1"/>
</dbReference>
<proteinExistence type="predicted"/>
<comment type="caution">
    <text evidence="2">The sequence shown here is derived from an EMBL/GenBank/DDBJ whole genome shotgun (WGS) entry which is preliminary data.</text>
</comment>
<organism evidence="2 3">
    <name type="scientific">Stenotrophomonas nematodicola</name>
    <dbReference type="NCBI Taxonomy" id="2656746"/>
    <lineage>
        <taxon>Bacteria</taxon>
        <taxon>Pseudomonadati</taxon>
        <taxon>Pseudomonadota</taxon>
        <taxon>Gammaproteobacteria</taxon>
        <taxon>Lysobacterales</taxon>
        <taxon>Lysobacteraceae</taxon>
        <taxon>Stenotrophomonas</taxon>
    </lineage>
</organism>
<dbReference type="Proteomes" id="UP001605261">
    <property type="component" value="Unassembled WGS sequence"/>
</dbReference>
<evidence type="ECO:0000313" key="2">
    <source>
        <dbReference type="EMBL" id="MFG6108677.1"/>
    </source>
</evidence>
<feature type="chain" id="PRO_5047345616" description="SH3 domain-containing protein" evidence="1">
    <location>
        <begin position="18"/>
        <end position="378"/>
    </location>
</feature>
<accession>A0ABW7CUQ0</accession>